<evidence type="ECO:0000256" key="8">
    <source>
        <dbReference type="ARBA" id="ARBA00022490"/>
    </source>
</evidence>
<dbReference type="InterPro" id="IPR046333">
    <property type="entry name" value="HXA10/ABDB-like"/>
</dbReference>
<dbReference type="GO" id="GO:0006351">
    <property type="term" value="P:DNA-templated transcription"/>
    <property type="evidence" value="ECO:0007669"/>
    <property type="project" value="InterPro"/>
</dbReference>
<sequence length="1865" mass="208198">MDFDERISGSNMYLPSCTYYVSGADFSGLPHYLTQSQSSCPVTYSYQPPALPQVPSVRDVAFRDYGIDSSSKWHHGRGSLSHCYTEDFMHRDGWTSPTSRGGGGGGGGEVLVKGGSGVSHSGSSNPAPGFYGSVGRNGVLPQAFDQFFDTAYGGAESSTTPTAQAADADRHAAKTSPVPAHHGSDTAESCSPKSSPDHSEERQGKGSGGQRTRKKRCPYSKYQIRELEREFFFSVYINKEKRLQLSRMLNLTDRQVKIWFQNRRMKEKKLSRDRLQSGLRGEMSARKGYLHPPSNYTTTMTCPNNQAGNSFFVDSLINVRTDSGSYYQGNGVYLPPASEYPYGLSGGSCFPGIGKRNEPSTQSVIPSSAPYVQGMETWLEASRSCRVDQSSGQHMAQCSFSPNIKEEGAYCLYESDKCPKGATVDDISYSAASCPVTGSTVPVPGYFRLSQTYASSRLYHDVQPSMNHFTLQRPARLDSQSSQPPAAPVEPERRESHEEAPVPAPCAPAREEDSRLSSESSSSPEPAETCSVECPEKPVKGDGKMESTANWLTAKSGRKKRCPYTKHQTLELEKEFLFNMYLTRERRLEISRNVQKCDPNVSERQAYVHIVYSTWVNHWNLHAGLAVGILVLQSHAVCDSYRARESDYLRASRSLHLKADTCTVRGADVFWTVSAVSSPNNSSVSFAKTNTNTPIALFFFKWLTLMSSALRRPKCCKNTVSRNCHSLISYTEILYKIFIHLKNPTKMRFVKHVIADFAEEESGLLSGLGSLMLLGYIISPTTRNCLDYLREEDRQGLGYDHCSLPVAFVIAFKVEPQPCRRSIVHLGNWPLICLDMVKTQRSFKHVFAAKKKKTPPNFLYKEDMAPRFSSAAGVEQAVLTEYGGQESCPLQAKSSIFGGSWSPMSAHPPNTAAPTYIHHHHYASGDSDGMFTRSWAMDPVSASLCLTGLPSAAMHYEIKPEPLIGSAECTTLEAHTPLLSDIENGASLTEIPCETTSASKAADDRPSAEDKRQIDANDPSSNWLHAKPTRKKRCPYTKHQILELEKEFLFNMYLPRDRRYEIARVLSLTERQVKIWFQNRRMKMKKENKDRRRDKQTGNVPLLLSAPPDTVLLLKKKLKKISRKMWLCVCKRRKSKSKNVFAIRNVEYVRAASKALCSPAVTVPVHLCRPGSDLWSAMLEINERARAGTHTHTHTHTHMRVPAWQTAWTRKRLLGAFSWAGCGDTKEEMNYEFGRESGFINSQPSLAECLTSLTNPVGDAFRSSSIKSPALSRSTLIPPPFEQTIPGLGAGVHPRHSRSKQAPRGCSPPQTASLPPEYPWMKEKKSIKRSQAAAAAAAAASSSSSSDSAAAATADDSSPLYFSPQGSPEEPEVVVGAGGAASRRLRTAYTNTQLLELEKEFHFNKYLCRPRRVEIATLLDLTEKQVKVWFQNRRMKHKRQTHRKENRDSEGKYACVDDGPEDEDEGAQAAEGGSAAGTLLERERYFPQNTLTSQQCQNGNNGESPQPPVAALNSNEKNLKHFPNPAPTVPICVSTMGLDNDDLEHFLSHGLKGENLSKRAKERREAFVKRIKEVKLSFPHEFKDKTGGDDSEEEEEVDSNNDGGSLQSERTDKDDDACEGAQQSPPVAAQDLTSVFKAGYLEKRRKDHSFFGIEWQKRWCVLSHHTFYYYGSEKDKQQKGEFCTDGYAVKLSSTLRRDSKKDCCFEISAPDKRVYQFCASSAKEAEEWVKQIDVVLRDIVEEEDQETYDDIDTSSDRVEPEPIDEDIYEELPEDDMPIPAQPPLMVAPSSRPPPPAAADKSTDYQNYYQGLWDCERDLPDELSFKRGDAIYILSKEYQSFGWWVGEKNGNIGIVPKDYLMELYAL</sequence>
<dbReference type="SMART" id="SM00389">
    <property type="entry name" value="HOX"/>
    <property type="match status" value="4"/>
</dbReference>
<feature type="region of interest" description="Disordered" evidence="23">
    <location>
        <begin position="474"/>
        <end position="552"/>
    </location>
</feature>
<evidence type="ECO:0000256" key="10">
    <source>
        <dbReference type="ARBA" id="ARBA00022936"/>
    </source>
</evidence>
<dbReference type="GO" id="GO:0005737">
    <property type="term" value="C:cytoplasm"/>
    <property type="evidence" value="ECO:0007669"/>
    <property type="project" value="UniProtKB-SubCell"/>
</dbReference>
<evidence type="ECO:0000256" key="9">
    <source>
        <dbReference type="ARBA" id="ARBA00022553"/>
    </source>
</evidence>
<dbReference type="SMART" id="SM00233">
    <property type="entry name" value="PH"/>
    <property type="match status" value="1"/>
</dbReference>
<evidence type="ECO:0000259" key="25">
    <source>
        <dbReference type="PROSITE" id="PS50003"/>
    </source>
</evidence>
<dbReference type="Gene3D" id="6.10.250.220">
    <property type="match status" value="1"/>
</dbReference>
<name>A0A2U9AYU4_SCOMX</name>
<evidence type="ECO:0000256" key="3">
    <source>
        <dbReference type="ARBA" id="ARBA00004496"/>
    </source>
</evidence>
<keyword evidence="7" id="KW-0217">Developmental protein</keyword>
<evidence type="ECO:0000256" key="22">
    <source>
        <dbReference type="RuleBase" id="RU000682"/>
    </source>
</evidence>
<feature type="compositionally biased region" description="Acidic residues" evidence="23">
    <location>
        <begin position="1589"/>
        <end position="1599"/>
    </location>
</feature>
<dbReference type="InterPro" id="IPR021918">
    <property type="entry name" value="DUF3528"/>
</dbReference>
<evidence type="ECO:0000256" key="14">
    <source>
        <dbReference type="ARBA" id="ARBA00023163"/>
    </source>
</evidence>
<comment type="subcellular location">
    <subcellularLocation>
        <location evidence="3">Cytoplasm</location>
    </subcellularLocation>
    <subcellularLocation>
        <location evidence="2 20 22">Nucleus</location>
    </subcellularLocation>
</comment>
<evidence type="ECO:0000256" key="23">
    <source>
        <dbReference type="SAM" id="MobiDB-lite"/>
    </source>
</evidence>
<dbReference type="InterPro" id="IPR036028">
    <property type="entry name" value="SH3-like_dom_sf"/>
</dbReference>
<dbReference type="PRINTS" id="PR00024">
    <property type="entry name" value="HOMEOBOX"/>
</dbReference>
<dbReference type="InterPro" id="IPR001356">
    <property type="entry name" value="HD"/>
</dbReference>
<comment type="function">
    <text evidence="19">May be involved in B-cell and macrophage adhesion processes. May play a role in src signaling pathway.</text>
</comment>
<keyword evidence="28" id="KW-1185">Reference proteome</keyword>
<dbReference type="InterPro" id="IPR017970">
    <property type="entry name" value="Homeobox_CS"/>
</dbReference>
<evidence type="ECO:0000256" key="20">
    <source>
        <dbReference type="PROSITE-ProRule" id="PRU00108"/>
    </source>
</evidence>
<comment type="function">
    <text evidence="1">Sequence-specific transcription factor which is part of a developmental regulatory system that provides cells with specific positional identities on the anterior-posterior axis.</text>
</comment>
<evidence type="ECO:0000256" key="16">
    <source>
        <dbReference type="ARBA" id="ARBA00038135"/>
    </source>
</evidence>
<feature type="domain" description="PH" evidence="25">
    <location>
        <begin position="1634"/>
        <end position="1737"/>
    </location>
</feature>
<keyword evidence="10" id="KW-0075">B-cell activation</keyword>
<evidence type="ECO:0000313" key="27">
    <source>
        <dbReference type="EMBL" id="AWO96731.1"/>
    </source>
</evidence>
<proteinExistence type="inferred from homology"/>
<feature type="domain" description="Homeobox" evidence="26">
    <location>
        <begin position="555"/>
        <end position="605"/>
    </location>
</feature>
<feature type="compositionally biased region" description="Low complexity" evidence="23">
    <location>
        <begin position="1339"/>
        <end position="1358"/>
    </location>
</feature>
<evidence type="ECO:0000256" key="17">
    <source>
        <dbReference type="ARBA" id="ARBA00039671"/>
    </source>
</evidence>
<keyword evidence="12 20" id="KW-0238">DNA-binding</keyword>
<dbReference type="STRING" id="52904.ENSSMAP00000000102"/>
<keyword evidence="14" id="KW-0804">Transcription</keyword>
<feature type="region of interest" description="Disordered" evidence="23">
    <location>
        <begin position="1492"/>
        <end position="1512"/>
    </location>
</feature>
<evidence type="ECO:0000256" key="19">
    <source>
        <dbReference type="ARBA" id="ARBA00055879"/>
    </source>
</evidence>
<evidence type="ECO:0000256" key="21">
    <source>
        <dbReference type="PROSITE-ProRule" id="PRU00192"/>
    </source>
</evidence>
<feature type="DNA-binding region" description="Homeobox" evidence="20">
    <location>
        <begin position="1029"/>
        <end position="1088"/>
    </location>
</feature>
<feature type="region of interest" description="Disordered" evidence="23">
    <location>
        <begin position="995"/>
        <end position="1031"/>
    </location>
</feature>
<feature type="domain" description="Homeobox" evidence="26">
    <location>
        <begin position="1380"/>
        <end position="1440"/>
    </location>
</feature>
<feature type="region of interest" description="Disordered" evidence="23">
    <location>
        <begin position="1435"/>
        <end position="1473"/>
    </location>
</feature>
<dbReference type="Pfam" id="PF00018">
    <property type="entry name" value="SH3_1"/>
    <property type="match status" value="1"/>
</dbReference>
<keyword evidence="6 21" id="KW-0728">SH3 domain</keyword>
<dbReference type="Gene3D" id="2.30.30.40">
    <property type="entry name" value="SH3 Domains"/>
    <property type="match status" value="1"/>
</dbReference>
<dbReference type="Proteomes" id="UP000246464">
    <property type="component" value="Chromosome 1"/>
</dbReference>
<dbReference type="Pfam" id="PF00169">
    <property type="entry name" value="PH"/>
    <property type="match status" value="1"/>
</dbReference>
<keyword evidence="11" id="KW-0805">Transcription regulation</keyword>
<dbReference type="FunFam" id="2.30.30.40:FF:000097">
    <property type="entry name" value="Putative src kinase-associated phosphoprotein 2"/>
    <property type="match status" value="1"/>
</dbReference>
<feature type="compositionally biased region" description="Polar residues" evidence="23">
    <location>
        <begin position="1492"/>
        <end position="1504"/>
    </location>
</feature>
<evidence type="ECO:0000256" key="12">
    <source>
        <dbReference type="ARBA" id="ARBA00023125"/>
    </source>
</evidence>
<dbReference type="SUPFAM" id="SSF50044">
    <property type="entry name" value="SH3-domain"/>
    <property type="match status" value="1"/>
</dbReference>
<dbReference type="GO" id="GO:0000981">
    <property type="term" value="F:DNA-binding transcription factor activity, RNA polymerase II-specific"/>
    <property type="evidence" value="ECO:0007669"/>
    <property type="project" value="InterPro"/>
</dbReference>
<accession>A0A2U9AYU4</accession>
<keyword evidence="9" id="KW-0597">Phosphoprotein</keyword>
<feature type="domain" description="Homeobox" evidence="26">
    <location>
        <begin position="1027"/>
        <end position="1087"/>
    </location>
</feature>
<feature type="compositionally biased region" description="Low complexity" evidence="23">
    <location>
        <begin position="517"/>
        <end position="528"/>
    </location>
</feature>
<feature type="domain" description="Homeobox" evidence="26">
    <location>
        <begin position="210"/>
        <end position="270"/>
    </location>
</feature>
<keyword evidence="15 20" id="KW-0539">Nucleus</keyword>
<evidence type="ECO:0000256" key="13">
    <source>
        <dbReference type="ARBA" id="ARBA00023155"/>
    </source>
</evidence>
<dbReference type="Pfam" id="PF00046">
    <property type="entry name" value="Homeodomain"/>
    <property type="match status" value="4"/>
</dbReference>
<dbReference type="FunFam" id="1.10.10.60:FF:000145">
    <property type="entry name" value="homeobox protein Hox-A2"/>
    <property type="match status" value="1"/>
</dbReference>
<feature type="DNA-binding region" description="Homeobox" evidence="20">
    <location>
        <begin position="1382"/>
        <end position="1441"/>
    </location>
</feature>
<dbReference type="GO" id="GO:0000978">
    <property type="term" value="F:RNA polymerase II cis-regulatory region sequence-specific DNA binding"/>
    <property type="evidence" value="ECO:0007669"/>
    <property type="project" value="TreeGrafter"/>
</dbReference>
<feature type="compositionally biased region" description="Basic and acidic residues" evidence="23">
    <location>
        <begin position="534"/>
        <end position="545"/>
    </location>
</feature>
<feature type="compositionally biased region" description="Basic and acidic residues" evidence="23">
    <location>
        <begin position="490"/>
        <end position="500"/>
    </location>
</feature>
<dbReference type="PROSITE" id="PS50003">
    <property type="entry name" value="PH_DOMAIN"/>
    <property type="match status" value="1"/>
</dbReference>
<reference evidence="27 28" key="1">
    <citation type="submission" date="2017-12" db="EMBL/GenBank/DDBJ databases">
        <title>Integrating genomic resources of turbot (Scophthalmus maximus) in depth evaluation of genetic and physical mapping variation across individuals.</title>
        <authorList>
            <person name="Martinez P."/>
        </authorList>
    </citation>
    <scope>NUCLEOTIDE SEQUENCE [LARGE SCALE GENOMIC DNA]</scope>
</reference>
<dbReference type="InterPro" id="IPR011993">
    <property type="entry name" value="PH-like_dom_sf"/>
</dbReference>
<feature type="region of interest" description="Disordered" evidence="23">
    <location>
        <begin position="1339"/>
        <end position="1378"/>
    </location>
</feature>
<dbReference type="CDD" id="cd11866">
    <property type="entry name" value="SH3_SKAP1-like"/>
    <property type="match status" value="1"/>
</dbReference>
<dbReference type="FunFam" id="2.30.29.30:FF:000194">
    <property type="entry name" value="Putative src kinase-associated phosphoprotein 2"/>
    <property type="match status" value="1"/>
</dbReference>
<feature type="compositionally biased region" description="Basic and acidic residues" evidence="23">
    <location>
        <begin position="195"/>
        <end position="204"/>
    </location>
</feature>
<feature type="region of interest" description="Disordered" evidence="23">
    <location>
        <begin position="1581"/>
        <end position="1624"/>
    </location>
</feature>
<dbReference type="PROSITE" id="PS00027">
    <property type="entry name" value="HOMEOBOX_1"/>
    <property type="match status" value="3"/>
</dbReference>
<dbReference type="InterPro" id="IPR001452">
    <property type="entry name" value="SH3_domain"/>
</dbReference>
<evidence type="ECO:0000259" key="24">
    <source>
        <dbReference type="PROSITE" id="PS50002"/>
    </source>
</evidence>
<dbReference type="InterPro" id="IPR001849">
    <property type="entry name" value="PH_domain"/>
</dbReference>
<evidence type="ECO:0000256" key="15">
    <source>
        <dbReference type="ARBA" id="ARBA00023242"/>
    </source>
</evidence>
<dbReference type="PROSITE" id="PS00032">
    <property type="entry name" value="ANTENNAPEDIA"/>
    <property type="match status" value="1"/>
</dbReference>
<dbReference type="SUPFAM" id="SSF46689">
    <property type="entry name" value="Homeodomain-like"/>
    <property type="match status" value="4"/>
</dbReference>
<dbReference type="InterPro" id="IPR009057">
    <property type="entry name" value="Homeodomain-like_sf"/>
</dbReference>
<comment type="similarity">
    <text evidence="4">Belongs to the SKAP family.</text>
</comment>
<comment type="similarity">
    <text evidence="16">Belongs to the Antp homeobox family. Proboscipedia subfamily.</text>
</comment>
<dbReference type="PANTHER" id="PTHR45874:SF1">
    <property type="entry name" value="HOMEOBOX PROTEIN HOX-A10"/>
    <property type="match status" value="1"/>
</dbReference>
<evidence type="ECO:0000256" key="7">
    <source>
        <dbReference type="ARBA" id="ARBA00022473"/>
    </source>
</evidence>
<dbReference type="CDD" id="cd00086">
    <property type="entry name" value="homeodomain"/>
    <property type="match status" value="4"/>
</dbReference>
<dbReference type="GO" id="GO:0042113">
    <property type="term" value="P:B cell activation"/>
    <property type="evidence" value="ECO:0007669"/>
    <property type="project" value="UniProtKB-KW"/>
</dbReference>
<protein>
    <recommendedName>
        <fullName evidence="17">Src kinase-associated phosphoprotein 2</fullName>
    </recommendedName>
    <alternativeName>
        <fullName evidence="18">Src family-associated phosphoprotein 2</fullName>
    </alternativeName>
</protein>
<feature type="compositionally biased region" description="Basic and acidic residues" evidence="23">
    <location>
        <begin position="1001"/>
        <end position="1015"/>
    </location>
</feature>
<feature type="region of interest" description="Disordered" evidence="23">
    <location>
        <begin position="155"/>
        <end position="217"/>
    </location>
</feature>
<feature type="region of interest" description="Disordered" evidence="23">
    <location>
        <begin position="1272"/>
        <end position="1318"/>
    </location>
</feature>
<feature type="domain" description="SH3" evidence="24">
    <location>
        <begin position="1803"/>
        <end position="1864"/>
    </location>
</feature>
<dbReference type="FunFam" id="1.10.10.60:FF:000166">
    <property type="entry name" value="homeobox protein Hox-C11"/>
    <property type="match status" value="1"/>
</dbReference>
<feature type="compositionally biased region" description="Gly residues" evidence="23">
    <location>
        <begin position="100"/>
        <end position="117"/>
    </location>
</feature>
<evidence type="ECO:0000256" key="11">
    <source>
        <dbReference type="ARBA" id="ARBA00023015"/>
    </source>
</evidence>
<dbReference type="Pfam" id="PF12045">
    <property type="entry name" value="DUF3528"/>
    <property type="match status" value="1"/>
</dbReference>
<dbReference type="InterPro" id="IPR001827">
    <property type="entry name" value="Homeobox_Antennapedia_CS"/>
</dbReference>
<feature type="region of interest" description="Disordered" evidence="23">
    <location>
        <begin position="95"/>
        <end position="124"/>
    </location>
</feature>
<dbReference type="GO" id="GO:0005654">
    <property type="term" value="C:nucleoplasm"/>
    <property type="evidence" value="ECO:0007669"/>
    <property type="project" value="UniProtKB-ARBA"/>
</dbReference>
<keyword evidence="8" id="KW-0963">Cytoplasm</keyword>
<evidence type="ECO:0000256" key="5">
    <source>
        <dbReference type="ARBA" id="ARBA00006317"/>
    </source>
</evidence>
<evidence type="ECO:0000259" key="26">
    <source>
        <dbReference type="PROSITE" id="PS50071"/>
    </source>
</evidence>
<dbReference type="SUPFAM" id="SSF50729">
    <property type="entry name" value="PH domain-like"/>
    <property type="match status" value="1"/>
</dbReference>
<evidence type="ECO:0000256" key="6">
    <source>
        <dbReference type="ARBA" id="ARBA00022443"/>
    </source>
</evidence>
<evidence type="ECO:0000313" key="28">
    <source>
        <dbReference type="Proteomes" id="UP000246464"/>
    </source>
</evidence>
<gene>
    <name evidence="27" type="ORF">SMAX5B_011911</name>
</gene>
<dbReference type="InterPro" id="IPR006711">
    <property type="entry name" value="Hox9_activation_N"/>
</dbReference>
<dbReference type="SMART" id="SM00326">
    <property type="entry name" value="SH3"/>
    <property type="match status" value="1"/>
</dbReference>
<dbReference type="InterPro" id="IPR020479">
    <property type="entry name" value="HD_metazoa"/>
</dbReference>
<organism evidence="27 28">
    <name type="scientific">Scophthalmus maximus</name>
    <name type="common">Turbot</name>
    <name type="synonym">Psetta maxima</name>
    <dbReference type="NCBI Taxonomy" id="52904"/>
    <lineage>
        <taxon>Eukaryota</taxon>
        <taxon>Metazoa</taxon>
        <taxon>Chordata</taxon>
        <taxon>Craniata</taxon>
        <taxon>Vertebrata</taxon>
        <taxon>Euteleostomi</taxon>
        <taxon>Actinopterygii</taxon>
        <taxon>Neopterygii</taxon>
        <taxon>Teleostei</taxon>
        <taxon>Neoteleostei</taxon>
        <taxon>Acanthomorphata</taxon>
        <taxon>Carangaria</taxon>
        <taxon>Pleuronectiformes</taxon>
        <taxon>Pleuronectoidei</taxon>
        <taxon>Scophthalmidae</taxon>
        <taxon>Scophthalmus</taxon>
    </lineage>
</organism>
<evidence type="ECO:0000256" key="1">
    <source>
        <dbReference type="ARBA" id="ARBA00003263"/>
    </source>
</evidence>
<dbReference type="EMBL" id="CP026243">
    <property type="protein sequence ID" value="AWO96731.1"/>
    <property type="molecule type" value="Genomic_DNA"/>
</dbReference>
<dbReference type="PROSITE" id="PS50002">
    <property type="entry name" value="SH3"/>
    <property type="match status" value="1"/>
</dbReference>
<dbReference type="Gene3D" id="2.30.29.30">
    <property type="entry name" value="Pleckstrin-homology domain (PH domain)/Phosphotyrosine-binding domain (PTB)"/>
    <property type="match status" value="1"/>
</dbReference>
<dbReference type="PANTHER" id="PTHR45874">
    <property type="entry name" value="HOMEOBOX PROTEIN ABDOMINAL-B"/>
    <property type="match status" value="1"/>
</dbReference>
<feature type="DNA-binding region" description="Homeobox" evidence="20">
    <location>
        <begin position="557"/>
        <end position="606"/>
    </location>
</feature>
<comment type="similarity">
    <text evidence="5">Belongs to the Abd-B homeobox family.</text>
</comment>
<dbReference type="PROSITE" id="PS50071">
    <property type="entry name" value="HOMEOBOX_2"/>
    <property type="match status" value="4"/>
</dbReference>
<evidence type="ECO:0000256" key="4">
    <source>
        <dbReference type="ARBA" id="ARBA00005864"/>
    </source>
</evidence>
<dbReference type="Gene3D" id="1.10.10.60">
    <property type="entry name" value="Homeodomain-like"/>
    <property type="match status" value="4"/>
</dbReference>
<evidence type="ECO:0000256" key="2">
    <source>
        <dbReference type="ARBA" id="ARBA00004123"/>
    </source>
</evidence>
<evidence type="ECO:0000256" key="18">
    <source>
        <dbReference type="ARBA" id="ARBA00041593"/>
    </source>
</evidence>
<dbReference type="Pfam" id="PF04617">
    <property type="entry name" value="Hox9_act"/>
    <property type="match status" value="1"/>
</dbReference>
<feature type="DNA-binding region" description="Homeobox" evidence="20">
    <location>
        <begin position="212"/>
        <end position="271"/>
    </location>
</feature>
<keyword evidence="13 20" id="KW-0371">Homeobox</keyword>